<sequence length="96" mass="10165">MRRKSLFTAAVCTLAFVGLTAAPASAQGQVERGPEHANSICSFSGLNDVPDDPVEGGRVQSYGQIVKAGFKAEVPSPSLLCNGHLFPYPEAFPEEE</sequence>
<dbReference type="OrthoDB" id="5082358at2"/>
<reference evidence="2" key="1">
    <citation type="submission" date="2016-10" db="EMBL/GenBank/DDBJ databases">
        <authorList>
            <person name="Varghese N."/>
            <person name="Submissions S."/>
        </authorList>
    </citation>
    <scope>NUCLEOTIDE SEQUENCE [LARGE SCALE GENOMIC DNA]</scope>
    <source>
        <strain evidence="2">CGMCC 1.10783</strain>
    </source>
</reference>
<name>A0A1G8T8R9_9MICC</name>
<dbReference type="EMBL" id="FNEI01000010">
    <property type="protein sequence ID" value="SDJ37365.1"/>
    <property type="molecule type" value="Genomic_DNA"/>
</dbReference>
<proteinExistence type="predicted"/>
<keyword evidence="2" id="KW-1185">Reference proteome</keyword>
<gene>
    <name evidence="1" type="ORF">SAMN05216555_11017</name>
</gene>
<dbReference type="RefSeq" id="WP_074589569.1">
    <property type="nucleotide sequence ID" value="NZ_FNEI01000010.1"/>
</dbReference>
<organism evidence="1 2">
    <name type="scientific">Arthrobacter cupressi</name>
    <dbReference type="NCBI Taxonomy" id="1045773"/>
    <lineage>
        <taxon>Bacteria</taxon>
        <taxon>Bacillati</taxon>
        <taxon>Actinomycetota</taxon>
        <taxon>Actinomycetes</taxon>
        <taxon>Micrococcales</taxon>
        <taxon>Micrococcaceae</taxon>
        <taxon>Arthrobacter</taxon>
    </lineage>
</organism>
<evidence type="ECO:0000313" key="2">
    <source>
        <dbReference type="Proteomes" id="UP000182130"/>
    </source>
</evidence>
<accession>A0A1G8T8R9</accession>
<dbReference type="Proteomes" id="UP000182130">
    <property type="component" value="Unassembled WGS sequence"/>
</dbReference>
<protein>
    <submittedName>
        <fullName evidence="1">Uncharacterized protein</fullName>
    </submittedName>
</protein>
<dbReference type="AlphaFoldDB" id="A0A1G8T8R9"/>
<evidence type="ECO:0000313" key="1">
    <source>
        <dbReference type="EMBL" id="SDJ37365.1"/>
    </source>
</evidence>